<reference evidence="2 3" key="1">
    <citation type="journal article" date="2024" name="G3 (Bethesda)">
        <title>Genome assembly of Hibiscus sabdariffa L. provides insights into metabolisms of medicinal natural products.</title>
        <authorList>
            <person name="Kim T."/>
        </authorList>
    </citation>
    <scope>NUCLEOTIDE SEQUENCE [LARGE SCALE GENOMIC DNA]</scope>
    <source>
        <strain evidence="2">TK-2024</strain>
        <tissue evidence="2">Old leaves</tissue>
    </source>
</reference>
<evidence type="ECO:0000313" key="2">
    <source>
        <dbReference type="EMBL" id="KAK8567271.1"/>
    </source>
</evidence>
<sequence length="153" mass="17027">MAEAEAEQVGSKRQREEESQSSNQQPKRQKSYLSLLEAEEEESPQDLSSHSVLDLPFQPTLKADDQDNPATMTNSDSIQDYATPTCSLKGEQDDVIRHLLQASDDELGIPNTQADADAHNAGNAFAFSDGLWELEDEAANYYTLLQSQLFMLM</sequence>
<gene>
    <name evidence="2" type="ORF">V6N12_005867</name>
</gene>
<accession>A0ABR2EWB2</accession>
<dbReference type="EMBL" id="JBBPBM010000009">
    <property type="protein sequence ID" value="KAK8567271.1"/>
    <property type="molecule type" value="Genomic_DNA"/>
</dbReference>
<dbReference type="PANTHER" id="PTHR34539">
    <property type="entry name" value="T6J4.11 PROTEIN"/>
    <property type="match status" value="1"/>
</dbReference>
<feature type="region of interest" description="Disordered" evidence="1">
    <location>
        <begin position="1"/>
        <end position="84"/>
    </location>
</feature>
<evidence type="ECO:0000256" key="1">
    <source>
        <dbReference type="SAM" id="MobiDB-lite"/>
    </source>
</evidence>
<proteinExistence type="predicted"/>
<dbReference type="PANTHER" id="PTHR34539:SF3">
    <property type="entry name" value="NAC DOMAIN-CONTAINING PROTEIN"/>
    <property type="match status" value="1"/>
</dbReference>
<feature type="compositionally biased region" description="Polar residues" evidence="1">
    <location>
        <begin position="68"/>
        <end position="84"/>
    </location>
</feature>
<protein>
    <submittedName>
        <fullName evidence="2">Uncharacterized protein</fullName>
    </submittedName>
</protein>
<name>A0ABR2EWB2_9ROSI</name>
<comment type="caution">
    <text evidence="2">The sequence shown here is derived from an EMBL/GenBank/DDBJ whole genome shotgun (WGS) entry which is preliminary data.</text>
</comment>
<feature type="compositionally biased region" description="Low complexity" evidence="1">
    <location>
        <begin position="20"/>
        <end position="36"/>
    </location>
</feature>
<keyword evidence="3" id="KW-1185">Reference proteome</keyword>
<organism evidence="2 3">
    <name type="scientific">Hibiscus sabdariffa</name>
    <name type="common">roselle</name>
    <dbReference type="NCBI Taxonomy" id="183260"/>
    <lineage>
        <taxon>Eukaryota</taxon>
        <taxon>Viridiplantae</taxon>
        <taxon>Streptophyta</taxon>
        <taxon>Embryophyta</taxon>
        <taxon>Tracheophyta</taxon>
        <taxon>Spermatophyta</taxon>
        <taxon>Magnoliopsida</taxon>
        <taxon>eudicotyledons</taxon>
        <taxon>Gunneridae</taxon>
        <taxon>Pentapetalae</taxon>
        <taxon>rosids</taxon>
        <taxon>malvids</taxon>
        <taxon>Malvales</taxon>
        <taxon>Malvaceae</taxon>
        <taxon>Malvoideae</taxon>
        <taxon>Hibiscus</taxon>
    </lineage>
</organism>
<dbReference type="Proteomes" id="UP001472677">
    <property type="component" value="Unassembled WGS sequence"/>
</dbReference>
<evidence type="ECO:0000313" key="3">
    <source>
        <dbReference type="Proteomes" id="UP001472677"/>
    </source>
</evidence>